<evidence type="ECO:0008006" key="3">
    <source>
        <dbReference type="Google" id="ProtNLM"/>
    </source>
</evidence>
<name>A0ABS2KUB1_9NOCA</name>
<dbReference type="RefSeq" id="WP_204868559.1">
    <property type="nucleotide sequence ID" value="NZ_JAFBBK010000001.1"/>
</dbReference>
<accession>A0ABS2KUB1</accession>
<reference evidence="1 2" key="1">
    <citation type="submission" date="2021-01" db="EMBL/GenBank/DDBJ databases">
        <title>Genomics of switchgrass bacterial isolates.</title>
        <authorList>
            <person name="Shade A."/>
        </authorList>
    </citation>
    <scope>NUCLEOTIDE SEQUENCE [LARGE SCALE GENOMIC DNA]</scope>
    <source>
        <strain evidence="1 2">PvP111</strain>
    </source>
</reference>
<proteinExistence type="predicted"/>
<keyword evidence="2" id="KW-1185">Reference proteome</keyword>
<gene>
    <name evidence="1" type="ORF">JOE42_002257</name>
</gene>
<comment type="caution">
    <text evidence="1">The sequence shown here is derived from an EMBL/GenBank/DDBJ whole genome shotgun (WGS) entry which is preliminary data.</text>
</comment>
<dbReference type="Proteomes" id="UP000703038">
    <property type="component" value="Unassembled WGS sequence"/>
</dbReference>
<protein>
    <recommendedName>
        <fullName evidence="3">Cold-shock protein</fullName>
    </recommendedName>
</protein>
<organism evidence="1 2">
    <name type="scientific">Rhodococcoides corynebacterioides</name>
    <dbReference type="NCBI Taxonomy" id="53972"/>
    <lineage>
        <taxon>Bacteria</taxon>
        <taxon>Bacillati</taxon>
        <taxon>Actinomycetota</taxon>
        <taxon>Actinomycetes</taxon>
        <taxon>Mycobacteriales</taxon>
        <taxon>Nocardiaceae</taxon>
        <taxon>Rhodococcoides</taxon>
    </lineage>
</organism>
<sequence>MNATTFEENDTVRFRLVDGRIQRGMRAANHVLPASPTHLKINQTITMTVTAHRTVSATSSHDVGPDVK</sequence>
<evidence type="ECO:0000313" key="1">
    <source>
        <dbReference type="EMBL" id="MBM7415524.1"/>
    </source>
</evidence>
<dbReference type="EMBL" id="JAFBBK010000001">
    <property type="protein sequence ID" value="MBM7415524.1"/>
    <property type="molecule type" value="Genomic_DNA"/>
</dbReference>
<evidence type="ECO:0000313" key="2">
    <source>
        <dbReference type="Proteomes" id="UP000703038"/>
    </source>
</evidence>